<feature type="binding site" evidence="9">
    <location>
        <position position="197"/>
    </location>
    <ligand>
        <name>alpha-D-glucose 1-phosphate</name>
        <dbReference type="ChEBI" id="CHEBI:58601"/>
    </ligand>
</feature>
<dbReference type="GO" id="GO:0005524">
    <property type="term" value="F:ATP binding"/>
    <property type="evidence" value="ECO:0007669"/>
    <property type="project" value="UniProtKB-KW"/>
</dbReference>
<evidence type="ECO:0000256" key="9">
    <source>
        <dbReference type="HAMAP-Rule" id="MF_00624"/>
    </source>
</evidence>
<evidence type="ECO:0000256" key="6">
    <source>
        <dbReference type="ARBA" id="ARBA00022840"/>
    </source>
</evidence>
<feature type="domain" description="Nucleotidyl transferase" evidence="10">
    <location>
        <begin position="8"/>
        <end position="275"/>
    </location>
</feature>
<evidence type="ECO:0000256" key="2">
    <source>
        <dbReference type="ARBA" id="ARBA00022600"/>
    </source>
</evidence>
<dbReference type="PROSITE" id="PS00810">
    <property type="entry name" value="ADP_GLC_PYROPHOSPH_3"/>
    <property type="match status" value="1"/>
</dbReference>
<evidence type="ECO:0000313" key="12">
    <source>
        <dbReference type="EMBL" id="EXJ14475.1"/>
    </source>
</evidence>
<dbReference type="InterPro" id="IPR023049">
    <property type="entry name" value="GlgC_bac"/>
</dbReference>
<dbReference type="PROSITE" id="PS00809">
    <property type="entry name" value="ADP_GLC_PYROPHOSPH_2"/>
    <property type="match status" value="1"/>
</dbReference>
<dbReference type="PANTHER" id="PTHR43523:SF2">
    <property type="entry name" value="GLUCOSE-1-PHOSPHATE ADENYLYLTRANSFERASE"/>
    <property type="match status" value="1"/>
</dbReference>
<dbReference type="InterPro" id="IPR056818">
    <property type="entry name" value="GlmU/GlgC-like_hexapep"/>
</dbReference>
<dbReference type="CDD" id="cd04651">
    <property type="entry name" value="LbH_G1P_AT_C"/>
    <property type="match status" value="1"/>
</dbReference>
<keyword evidence="3 9" id="KW-0808">Transferase</keyword>
<protein>
    <recommendedName>
        <fullName evidence="9">Glucose-1-phosphate adenylyltransferase</fullName>
        <ecNumber evidence="9">2.7.7.27</ecNumber>
    </recommendedName>
    <alternativeName>
        <fullName evidence="9">ADP-glucose pyrophosphorylase</fullName>
        <shortName evidence="9">ADPGlc PPase</shortName>
    </alternativeName>
    <alternativeName>
        <fullName evidence="9">ADP-glucose synthase</fullName>
    </alternativeName>
</protein>
<evidence type="ECO:0000256" key="7">
    <source>
        <dbReference type="ARBA" id="ARBA00023056"/>
    </source>
</evidence>
<evidence type="ECO:0000256" key="3">
    <source>
        <dbReference type="ARBA" id="ARBA00022679"/>
    </source>
</evidence>
<comment type="similarity">
    <text evidence="1 9">Belongs to the bacterial/plant glucose-1-phosphate adenylyltransferase family.</text>
</comment>
<dbReference type="GO" id="GO:0005978">
    <property type="term" value="P:glycogen biosynthetic process"/>
    <property type="evidence" value="ECO:0007669"/>
    <property type="project" value="UniProtKB-UniRule"/>
</dbReference>
<keyword evidence="7 9" id="KW-0320">Glycogen biosynthesis</keyword>
<feature type="site" description="Could play a key role in the communication between the regulatory and the substrate sites" evidence="9">
    <location>
        <position position="98"/>
    </location>
</feature>
<feature type="binding site" evidence="9">
    <location>
        <begin position="179"/>
        <end position="180"/>
    </location>
    <ligand>
        <name>alpha-D-glucose 1-phosphate</name>
        <dbReference type="ChEBI" id="CHEBI:58601"/>
    </ligand>
</feature>
<dbReference type="InterPro" id="IPR029044">
    <property type="entry name" value="Nucleotide-diphossugar_trans"/>
</dbReference>
<evidence type="ECO:0000256" key="8">
    <source>
        <dbReference type="ARBA" id="ARBA00023277"/>
    </source>
</evidence>
<feature type="site" description="Could play a key role in the communication between the regulatory and the substrate sites" evidence="9">
    <location>
        <position position="60"/>
    </location>
</feature>
<keyword evidence="8 9" id="KW-0119">Carbohydrate metabolism</keyword>
<evidence type="ECO:0000259" key="10">
    <source>
        <dbReference type="Pfam" id="PF00483"/>
    </source>
</evidence>
<comment type="function">
    <text evidence="9">Involved in the biosynthesis of ADP-glucose, a building block required for the elongation reactions to produce glycogen. Catalyzes the reaction between ATP and alpha-D-glucose 1-phosphate (G1P) to produce pyrophosphate and ADP-Glc.</text>
</comment>
<dbReference type="STRING" id="1249627.D779_2616"/>
<dbReference type="PANTHER" id="PTHR43523">
    <property type="entry name" value="GLUCOSE-1-PHOSPHATE ADENYLYLTRANSFERASE-RELATED"/>
    <property type="match status" value="1"/>
</dbReference>
<evidence type="ECO:0000259" key="11">
    <source>
        <dbReference type="Pfam" id="PF24894"/>
    </source>
</evidence>
<keyword evidence="6 9" id="KW-0067">ATP-binding</keyword>
<comment type="pathway">
    <text evidence="9">Glycan biosynthesis; glycogen biosynthesis.</text>
</comment>
<dbReference type="Gene3D" id="2.160.10.10">
    <property type="entry name" value="Hexapeptide repeat proteins"/>
    <property type="match status" value="1"/>
</dbReference>
<feature type="domain" description="Glucose-1-phosphate adenylyltransferase/Bifunctional protein GlmU-like C-terminal hexapeptide" evidence="11">
    <location>
        <begin position="308"/>
        <end position="397"/>
    </location>
</feature>
<organism evidence="12 13">
    <name type="scientific">Imhoffiella purpurea</name>
    <dbReference type="NCBI Taxonomy" id="1249627"/>
    <lineage>
        <taxon>Bacteria</taxon>
        <taxon>Pseudomonadati</taxon>
        <taxon>Pseudomonadota</taxon>
        <taxon>Gammaproteobacteria</taxon>
        <taxon>Chromatiales</taxon>
        <taxon>Chromatiaceae</taxon>
        <taxon>Imhoffiella</taxon>
    </lineage>
</organism>
<dbReference type="InterPro" id="IPR005835">
    <property type="entry name" value="NTP_transferase_dom"/>
</dbReference>
<keyword evidence="2 9" id="KW-0321">Glycogen metabolism</keyword>
<dbReference type="InterPro" id="IPR011004">
    <property type="entry name" value="Trimer_LpxA-like_sf"/>
</dbReference>
<dbReference type="EC" id="2.7.7.27" evidence="9"/>
<dbReference type="EMBL" id="AONC01000040">
    <property type="protein sequence ID" value="EXJ14475.1"/>
    <property type="molecule type" value="Genomic_DNA"/>
</dbReference>
<reference evidence="12 13" key="1">
    <citation type="submission" date="2012-11" db="EMBL/GenBank/DDBJ databases">
        <title>Genome assembly of Thiorhodococcus sp. AK35.</title>
        <authorList>
            <person name="Nupur N."/>
            <person name="Khatri I."/>
            <person name="Subramanian S."/>
            <person name="Pinnaka A."/>
        </authorList>
    </citation>
    <scope>NUCLEOTIDE SEQUENCE [LARGE SCALE GENOMIC DNA]</scope>
    <source>
        <strain evidence="12 13">AK35</strain>
    </source>
</reference>
<dbReference type="RefSeq" id="WP_043754847.1">
    <property type="nucleotide sequence ID" value="NZ_AONC01000040.1"/>
</dbReference>
<dbReference type="UniPathway" id="UPA00164"/>
<dbReference type="InterPro" id="IPR005836">
    <property type="entry name" value="ADP_Glu_pyroP_CS"/>
</dbReference>
<dbReference type="AlphaFoldDB" id="W9VVM6"/>
<sequence length="419" mass="46964">MQTERIIAFVMAGGQGSRLQPLTTGRSKPSVPFGARYRIVDFVLSNLVNSQIQTIYLLVQYKSQSLIEHVRKAWTISPLLQSQFVTVVPPQMMSGEHWFQGTADAVNQNINLIEEHRPDLVAVFGADHIYRMDIRQMVEFHKERRSDVTIAALPVPLKDASSFGVIAADEEGRIQAFEEKPANPTPLASDPTHAFASMGNYIFDTEVLIKALRETQEAGETDFGQHVLPRLLRTHRLFAYDFATNRVPGILPYETQVYWRDVGTIDAYFDAHRDVLGAEPKFDMFNPDWPIFSSGYQGPVARIIGGQLSNTLLGAATMTHEGARISNSIIRREAVIEEDVELDNCIVMDYVRIGRGAKLRNVIVDRHNIIEPGDRIGFDRETDSQRFHVSPGGITVIPMGRVSYFARNTRGSGRGGYSE</sequence>
<evidence type="ECO:0000256" key="4">
    <source>
        <dbReference type="ARBA" id="ARBA00022695"/>
    </source>
</evidence>
<comment type="catalytic activity">
    <reaction evidence="9">
        <text>alpha-D-glucose 1-phosphate + ATP + H(+) = ADP-alpha-D-glucose + diphosphate</text>
        <dbReference type="Rhea" id="RHEA:12120"/>
        <dbReference type="ChEBI" id="CHEBI:15378"/>
        <dbReference type="ChEBI" id="CHEBI:30616"/>
        <dbReference type="ChEBI" id="CHEBI:33019"/>
        <dbReference type="ChEBI" id="CHEBI:57498"/>
        <dbReference type="ChEBI" id="CHEBI:58601"/>
        <dbReference type="EC" id="2.7.7.27"/>
    </reaction>
</comment>
<dbReference type="CDD" id="cd02508">
    <property type="entry name" value="ADP_Glucose_PP"/>
    <property type="match status" value="1"/>
</dbReference>
<dbReference type="Gene3D" id="3.90.550.10">
    <property type="entry name" value="Spore Coat Polysaccharide Biosynthesis Protein SpsA, Chain A"/>
    <property type="match status" value="1"/>
</dbReference>
<dbReference type="SUPFAM" id="SSF53448">
    <property type="entry name" value="Nucleotide-diphospho-sugar transferases"/>
    <property type="match status" value="1"/>
</dbReference>
<evidence type="ECO:0000313" key="13">
    <source>
        <dbReference type="Proteomes" id="UP000019460"/>
    </source>
</evidence>
<dbReference type="NCBIfam" id="NF002023">
    <property type="entry name" value="PRK00844.1"/>
    <property type="match status" value="1"/>
</dbReference>
<accession>W9VVM6</accession>
<keyword evidence="5 9" id="KW-0547">Nucleotide-binding</keyword>
<evidence type="ECO:0000256" key="1">
    <source>
        <dbReference type="ARBA" id="ARBA00010443"/>
    </source>
</evidence>
<dbReference type="SUPFAM" id="SSF51161">
    <property type="entry name" value="Trimeric LpxA-like enzymes"/>
    <property type="match status" value="1"/>
</dbReference>
<dbReference type="OrthoDB" id="9801810at2"/>
<keyword evidence="13" id="KW-1185">Reference proteome</keyword>
<dbReference type="eggNOG" id="COG0448">
    <property type="taxonomic scope" value="Bacteria"/>
</dbReference>
<feature type="binding site" evidence="9">
    <location>
        <position position="164"/>
    </location>
    <ligand>
        <name>alpha-D-glucose 1-phosphate</name>
        <dbReference type="ChEBI" id="CHEBI:58601"/>
    </ligand>
</feature>
<dbReference type="Proteomes" id="UP000019460">
    <property type="component" value="Unassembled WGS sequence"/>
</dbReference>
<gene>
    <name evidence="9" type="primary">glgC</name>
    <name evidence="12" type="ORF">D779_2616</name>
</gene>
<comment type="caution">
    <text evidence="9">Lacks conserved residue(s) required for the propagation of feature annotation.</text>
</comment>
<comment type="subunit">
    <text evidence="9">Homotetramer.</text>
</comment>
<proteinExistence type="inferred from homology"/>
<dbReference type="PATRIC" id="fig|1249627.3.peg.2781"/>
<dbReference type="HAMAP" id="MF_00624">
    <property type="entry name" value="GlgC"/>
    <property type="match status" value="1"/>
</dbReference>
<comment type="caution">
    <text evidence="12">The sequence shown here is derived from an EMBL/GenBank/DDBJ whole genome shotgun (WGS) entry which is preliminary data.</text>
</comment>
<name>W9VVM6_9GAMM</name>
<dbReference type="PROSITE" id="PS00808">
    <property type="entry name" value="ADP_GLC_PYROPHOSPH_1"/>
    <property type="match status" value="1"/>
</dbReference>
<keyword evidence="4 9" id="KW-0548">Nucleotidyltransferase</keyword>
<evidence type="ECO:0000256" key="5">
    <source>
        <dbReference type="ARBA" id="ARBA00022741"/>
    </source>
</evidence>
<dbReference type="InterPro" id="IPR011831">
    <property type="entry name" value="ADP-Glc_PPase"/>
</dbReference>
<dbReference type="Pfam" id="PF00483">
    <property type="entry name" value="NTP_transferase"/>
    <property type="match status" value="1"/>
</dbReference>
<dbReference type="GO" id="GO:0008878">
    <property type="term" value="F:glucose-1-phosphate adenylyltransferase activity"/>
    <property type="evidence" value="ECO:0007669"/>
    <property type="project" value="UniProtKB-UniRule"/>
</dbReference>
<dbReference type="Pfam" id="PF24894">
    <property type="entry name" value="Hexapep_GlmU"/>
    <property type="match status" value="1"/>
</dbReference>